<evidence type="ECO:0000313" key="2">
    <source>
        <dbReference type="EMBL" id="MFC3120128.1"/>
    </source>
</evidence>
<keyword evidence="1" id="KW-1133">Transmembrane helix</keyword>
<keyword evidence="3" id="KW-1185">Reference proteome</keyword>
<proteinExistence type="predicted"/>
<sequence>MNQNEKIERYILNKMSEEEASEFEAYYLSNEACIEQLELSERLYRGIKLITPELDREDELLGSKRANTSQAFWQKNVPVWSIAAMFMLLLLPNVWYLSKMDGSYQDIQVVNIDLSSVRGTTSDVIDIYRTNKQTVLATYIDREAPHLQFEQYGFSLTPIGKQVPEIQVLDAEISPDDMLYINLKGVAPENYSLKIFGLSESSDKALIKETQINLIQQKEG</sequence>
<reference evidence="3" key="1">
    <citation type="journal article" date="2019" name="Int. J. Syst. Evol. Microbiol.">
        <title>The Global Catalogue of Microorganisms (GCM) 10K type strain sequencing project: providing services to taxonomists for standard genome sequencing and annotation.</title>
        <authorList>
            <consortium name="The Broad Institute Genomics Platform"/>
            <consortium name="The Broad Institute Genome Sequencing Center for Infectious Disease"/>
            <person name="Wu L."/>
            <person name="Ma J."/>
        </authorList>
    </citation>
    <scope>NUCLEOTIDE SEQUENCE [LARGE SCALE GENOMIC DNA]</scope>
    <source>
        <strain evidence="3">KCTC 52473</strain>
    </source>
</reference>
<accession>A0ABV7FLM5</accession>
<dbReference type="RefSeq" id="WP_376918271.1">
    <property type="nucleotide sequence ID" value="NZ_JBHRSW010000004.1"/>
</dbReference>
<dbReference type="EMBL" id="JBHRSW010000004">
    <property type="protein sequence ID" value="MFC3120128.1"/>
    <property type="molecule type" value="Genomic_DNA"/>
</dbReference>
<keyword evidence="1" id="KW-0472">Membrane</keyword>
<dbReference type="Proteomes" id="UP001595478">
    <property type="component" value="Unassembled WGS sequence"/>
</dbReference>
<name>A0ABV7FLM5_9ALTE</name>
<evidence type="ECO:0000256" key="1">
    <source>
        <dbReference type="SAM" id="Phobius"/>
    </source>
</evidence>
<evidence type="ECO:0000313" key="3">
    <source>
        <dbReference type="Proteomes" id="UP001595478"/>
    </source>
</evidence>
<feature type="transmembrane region" description="Helical" evidence="1">
    <location>
        <begin position="77"/>
        <end position="97"/>
    </location>
</feature>
<keyword evidence="1" id="KW-0812">Transmembrane</keyword>
<comment type="caution">
    <text evidence="2">The sequence shown here is derived from an EMBL/GenBank/DDBJ whole genome shotgun (WGS) entry which is preliminary data.</text>
</comment>
<protein>
    <submittedName>
        <fullName evidence="2">Uncharacterized protein</fullName>
    </submittedName>
</protein>
<gene>
    <name evidence="2" type="ORF">ACFOHL_00670</name>
</gene>
<organism evidence="2 3">
    <name type="scientific">Agaribacter flavus</name>
    <dbReference type="NCBI Taxonomy" id="1902781"/>
    <lineage>
        <taxon>Bacteria</taxon>
        <taxon>Pseudomonadati</taxon>
        <taxon>Pseudomonadota</taxon>
        <taxon>Gammaproteobacteria</taxon>
        <taxon>Alteromonadales</taxon>
        <taxon>Alteromonadaceae</taxon>
        <taxon>Agaribacter</taxon>
    </lineage>
</organism>